<dbReference type="InterPro" id="IPR018114">
    <property type="entry name" value="TRYPSIN_HIS"/>
</dbReference>
<feature type="region of interest" description="Disordered" evidence="5">
    <location>
        <begin position="595"/>
        <end position="660"/>
    </location>
</feature>
<evidence type="ECO:0000256" key="4">
    <source>
        <dbReference type="ARBA" id="ARBA00023088"/>
    </source>
</evidence>
<dbReference type="OrthoDB" id="8781117at2"/>
<proteinExistence type="predicted"/>
<dbReference type="InterPro" id="IPR009003">
    <property type="entry name" value="Peptidase_S1_PA"/>
</dbReference>
<dbReference type="NCBIfam" id="TIGR01167">
    <property type="entry name" value="LPXTG_anchor"/>
    <property type="match status" value="1"/>
</dbReference>
<comment type="caution">
    <text evidence="8">The sequence shown here is derived from an EMBL/GenBank/DDBJ whole genome shotgun (WGS) entry which is preliminary data.</text>
</comment>
<evidence type="ECO:0000256" key="2">
    <source>
        <dbReference type="ARBA" id="ARBA00022525"/>
    </source>
</evidence>
<dbReference type="GO" id="GO:0005975">
    <property type="term" value="P:carbohydrate metabolic process"/>
    <property type="evidence" value="ECO:0007669"/>
    <property type="project" value="UniProtKB-ARBA"/>
</dbReference>
<sequence length="688" mass="68574">MVAAPALAAEAAPQAELDQVAAEAFQVPGVVAVVTDGNGIQIKVADESGEGGFTALAAPVDGESISAEAIAAKFSNVEVVEGEQFDAISSDEVVGGAGYLSGSGDTLNSSCSLGFSAWDASGAPALVSAGHCMTEFGGSTFGVLSRPSTEPAVTGDENTAEIFDGEILGEYTFGQFGGPGNSTDGNTANGTDISFLGNINDKYTLLPAVTDWTGAPSDDHAASTHPVRSYGSAEVGDTITTSGRTTGAGEGTVREIGYANISGHIVYGFSAENNNSEDFAMPGDSGGGVLVGDKAVGVASGGGVGNFIWVTDLPDALRVASENGYDYQIALDIDEPAVAKATAVQGEKFTGTAPANSTVTIAGDIEATATTDESGNFSFAAPSKVGSFDITLTAKQGFNVSDTVNATVKTTEAPKPEAPAAPEVTSPANESSTTEAAPSITGTGVAGATVTLSGDAEGTATVGEDGKFSIPTELGFGKYTVGVTQTVNGLESETRWLTFSVVPGAPTIVTPGNGNSYVEGKLPAVIGTSPIDGAKVSVSLETADGSGVAGETTVEGGNWMVEFPNQLVAGNYTVSVTQSIAGVTSAAAESTFSVTAEGNGGGEEPTPAPTEEPTPTPAPEPSEEPTPAPSEEPTPAPAPSEQPGDKDDDGLAPTGATQSETVLPLAGGAALLMAAGAGLLLVRRKTRA</sequence>
<dbReference type="InterPro" id="IPR019931">
    <property type="entry name" value="LPXTG_anchor"/>
</dbReference>
<evidence type="ECO:0000256" key="5">
    <source>
        <dbReference type="SAM" id="MobiDB-lite"/>
    </source>
</evidence>
<feature type="region of interest" description="Disordered" evidence="5">
    <location>
        <begin position="217"/>
        <end position="248"/>
    </location>
</feature>
<feature type="transmembrane region" description="Helical" evidence="6">
    <location>
        <begin position="662"/>
        <end position="682"/>
    </location>
</feature>
<dbReference type="AlphaFoldDB" id="A0A367XT89"/>
<accession>A0A367XT89</accession>
<dbReference type="Gene3D" id="2.40.10.10">
    <property type="entry name" value="Trypsin-like serine proteases"/>
    <property type="match status" value="2"/>
</dbReference>
<evidence type="ECO:0000256" key="1">
    <source>
        <dbReference type="ARBA" id="ARBA00022512"/>
    </source>
</evidence>
<dbReference type="InterPro" id="IPR013783">
    <property type="entry name" value="Ig-like_fold"/>
</dbReference>
<keyword evidence="1" id="KW-0134">Cell wall</keyword>
<dbReference type="Proteomes" id="UP000253508">
    <property type="component" value="Unassembled WGS sequence"/>
</dbReference>
<protein>
    <submittedName>
        <fullName evidence="8">LPXTG cell wall anchor domain-containing protein</fullName>
    </submittedName>
</protein>
<dbReference type="GO" id="GO:0004252">
    <property type="term" value="F:serine-type endopeptidase activity"/>
    <property type="evidence" value="ECO:0007669"/>
    <property type="project" value="InterPro"/>
</dbReference>
<keyword evidence="2" id="KW-0964">Secreted</keyword>
<feature type="domain" description="Gram-positive cocci surface proteins LPxTG" evidence="7">
    <location>
        <begin position="651"/>
        <end position="688"/>
    </location>
</feature>
<reference evidence="8 9" key="1">
    <citation type="submission" date="2018-07" db="EMBL/GenBank/DDBJ databases">
        <title>Microbacterium endoborsara sp. nov., a novel actinobacterium isolated from Borszczowia aralocaspica.</title>
        <authorList>
            <person name="An D."/>
        </authorList>
    </citation>
    <scope>NUCLEOTIDE SEQUENCE [LARGE SCALE GENOMIC DNA]</scope>
    <source>
        <strain evidence="8 9">C1.15228</strain>
    </source>
</reference>
<feature type="compositionally biased region" description="Low complexity" evidence="5">
    <location>
        <begin position="410"/>
        <end position="423"/>
    </location>
</feature>
<feature type="compositionally biased region" description="Pro residues" evidence="5">
    <location>
        <begin position="606"/>
        <end position="640"/>
    </location>
</feature>
<evidence type="ECO:0000313" key="9">
    <source>
        <dbReference type="Proteomes" id="UP000253508"/>
    </source>
</evidence>
<organism evidence="8 9">
    <name type="scientific">Microbacterium sorbitolivorans</name>
    <dbReference type="NCBI Taxonomy" id="1867410"/>
    <lineage>
        <taxon>Bacteria</taxon>
        <taxon>Bacillati</taxon>
        <taxon>Actinomycetota</taxon>
        <taxon>Actinomycetes</taxon>
        <taxon>Micrococcales</taxon>
        <taxon>Microbacteriaceae</taxon>
        <taxon>Microbacterium</taxon>
    </lineage>
</organism>
<dbReference type="Gene3D" id="2.60.40.10">
    <property type="entry name" value="Immunoglobulins"/>
    <property type="match status" value="3"/>
</dbReference>
<keyword evidence="9" id="KW-1185">Reference proteome</keyword>
<evidence type="ECO:0000256" key="3">
    <source>
        <dbReference type="ARBA" id="ARBA00022729"/>
    </source>
</evidence>
<keyword evidence="6" id="KW-0472">Membrane</keyword>
<dbReference type="InterPro" id="IPR043504">
    <property type="entry name" value="Peptidase_S1_PA_chymotrypsin"/>
</dbReference>
<keyword evidence="3" id="KW-0732">Signal</keyword>
<feature type="region of interest" description="Disordered" evidence="5">
    <location>
        <begin position="410"/>
        <end position="443"/>
    </location>
</feature>
<evidence type="ECO:0000259" key="7">
    <source>
        <dbReference type="PROSITE" id="PS50847"/>
    </source>
</evidence>
<evidence type="ECO:0000256" key="6">
    <source>
        <dbReference type="SAM" id="Phobius"/>
    </source>
</evidence>
<keyword evidence="6" id="KW-0812">Transmembrane</keyword>
<evidence type="ECO:0000313" key="8">
    <source>
        <dbReference type="EMBL" id="RCK56845.1"/>
    </source>
</evidence>
<keyword evidence="4" id="KW-0572">Peptidoglycan-anchor</keyword>
<dbReference type="PROSITE" id="PS50847">
    <property type="entry name" value="GRAM_POS_ANCHORING"/>
    <property type="match status" value="1"/>
</dbReference>
<feature type="compositionally biased region" description="Polar residues" evidence="5">
    <location>
        <begin position="426"/>
        <end position="436"/>
    </location>
</feature>
<gene>
    <name evidence="8" type="ORF">DTO57_13240</name>
</gene>
<dbReference type="EMBL" id="QORO01000006">
    <property type="protein sequence ID" value="RCK56845.1"/>
    <property type="molecule type" value="Genomic_DNA"/>
</dbReference>
<dbReference type="SUPFAM" id="SSF50494">
    <property type="entry name" value="Trypsin-like serine proteases"/>
    <property type="match status" value="1"/>
</dbReference>
<keyword evidence="6" id="KW-1133">Transmembrane helix</keyword>
<dbReference type="PROSITE" id="PS00134">
    <property type="entry name" value="TRYPSIN_HIS"/>
    <property type="match status" value="1"/>
</dbReference>
<dbReference type="GO" id="GO:0006508">
    <property type="term" value="P:proteolysis"/>
    <property type="evidence" value="ECO:0007669"/>
    <property type="project" value="InterPro"/>
</dbReference>
<name>A0A367XT89_9MICO</name>